<reference evidence="3 4" key="1">
    <citation type="submission" date="2019-03" db="EMBL/GenBank/DDBJ databases">
        <title>Genomic Encyclopedia of Archaeal and Bacterial Type Strains, Phase II (KMG-II): from individual species to whole genera.</title>
        <authorList>
            <person name="Goeker M."/>
        </authorList>
    </citation>
    <scope>NUCLEOTIDE SEQUENCE [LARGE SCALE GENOMIC DNA]</scope>
    <source>
        <strain evidence="3 4">DSM 19035</strain>
    </source>
</reference>
<dbReference type="InterPro" id="IPR038729">
    <property type="entry name" value="Rad50/SbcC_AAA"/>
</dbReference>
<accession>A0A4R6SU61</accession>
<dbReference type="Pfam" id="PF13476">
    <property type="entry name" value="AAA_23"/>
    <property type="match status" value="1"/>
</dbReference>
<name>A0A4R6SU61_9SPHI</name>
<proteinExistence type="predicted"/>
<evidence type="ECO:0000313" key="3">
    <source>
        <dbReference type="EMBL" id="TDQ08483.1"/>
    </source>
</evidence>
<dbReference type="PANTHER" id="PTHR32114">
    <property type="entry name" value="ABC TRANSPORTER ABCH.3"/>
    <property type="match status" value="1"/>
</dbReference>
<organism evidence="3 4">
    <name type="scientific">Pedobacter metabolipauper</name>
    <dbReference type="NCBI Taxonomy" id="425513"/>
    <lineage>
        <taxon>Bacteria</taxon>
        <taxon>Pseudomonadati</taxon>
        <taxon>Bacteroidota</taxon>
        <taxon>Sphingobacteriia</taxon>
        <taxon>Sphingobacteriales</taxon>
        <taxon>Sphingobacteriaceae</taxon>
        <taxon>Pedobacter</taxon>
    </lineage>
</organism>
<dbReference type="Proteomes" id="UP000295620">
    <property type="component" value="Unassembled WGS sequence"/>
</dbReference>
<dbReference type="RefSeq" id="WP_166664893.1">
    <property type="nucleotide sequence ID" value="NZ_SNYC01000005.1"/>
</dbReference>
<dbReference type="SUPFAM" id="SSF52540">
    <property type="entry name" value="P-loop containing nucleoside triphosphate hydrolases"/>
    <property type="match status" value="1"/>
</dbReference>
<dbReference type="GO" id="GO:0016887">
    <property type="term" value="F:ATP hydrolysis activity"/>
    <property type="evidence" value="ECO:0007669"/>
    <property type="project" value="InterPro"/>
</dbReference>
<keyword evidence="4" id="KW-1185">Reference proteome</keyword>
<dbReference type="Gene3D" id="3.40.50.300">
    <property type="entry name" value="P-loop containing nucleotide triphosphate hydrolases"/>
    <property type="match status" value="2"/>
</dbReference>
<dbReference type="PANTHER" id="PTHR32114:SF2">
    <property type="entry name" value="ABC TRANSPORTER ABCH.3"/>
    <property type="match status" value="1"/>
</dbReference>
<sequence length="701" mass="80357">MIIKSIEINNFLSYYGKAEFRFDRGATIIIGQNNSGKSKLFDAYNWVLYDEAFKTEAEKWETTKEWGSELGNRLAMQKCKINNHLEILVELEFEDEDGNVYLVTRTHRIRKLAEDSWDTSPLTNLQVTRTEAGTHNRQALGGENAKEELKKYFPKNLSRYFLFQGENISKLMQLNQRSDFTRAISELSGIKFFAKAKIYARDVYERAKVAFEDKVDGEESVQKEKERLSKAIDAQQDQINEVQAKQDNEVKERDQIEALLDEKLRELSKYEACATILDDLKKYEQQRDQAIMRKKQLYEHNHSTLISEWIYAGSEEEFKYYLSMYRDAKDDKKIPEPIRQDFIQEMIEEELCKVCGTHAPKGSAAYAAILEHLNEKALDAEVAIINTLSDTADSMTTMIRNVGSSGNTFRTELTTIQEEINRAKGLMVQKEDELDIVIENIAAERNENITREDIEKVNLVKVKQARDQLRSDLEKSKSRIAQYIGNLEILNDAFKELQDDYEGLIDQSANELEKKRMKLALQIKGHVDRLHDNFLSKLIYDIEAEANNYFASMTQGSEALSGKVKVDYLAREVYVIDETGTRVSNINQANKVSLQIAFVAAVLSVSNKIWGSYFPFVADAPISALGGNNKIGAIKTMISIFRQSIIILKDDARTGHEDSLRNDEVRQLIQYNPQIKHAYELSIDRSAGKVLEQFTTVSTLK</sequence>
<feature type="coiled-coil region" evidence="1">
    <location>
        <begin position="218"/>
        <end position="252"/>
    </location>
</feature>
<evidence type="ECO:0000256" key="1">
    <source>
        <dbReference type="SAM" id="Coils"/>
    </source>
</evidence>
<dbReference type="GO" id="GO:0006302">
    <property type="term" value="P:double-strand break repair"/>
    <property type="evidence" value="ECO:0007669"/>
    <property type="project" value="InterPro"/>
</dbReference>
<feature type="domain" description="Rad50/SbcC-type AAA" evidence="2">
    <location>
        <begin position="5"/>
        <end position="286"/>
    </location>
</feature>
<feature type="coiled-coil region" evidence="1">
    <location>
        <begin position="413"/>
        <end position="507"/>
    </location>
</feature>
<comment type="caution">
    <text evidence="3">The sequence shown here is derived from an EMBL/GenBank/DDBJ whole genome shotgun (WGS) entry which is preliminary data.</text>
</comment>
<dbReference type="AlphaFoldDB" id="A0A4R6SU61"/>
<protein>
    <submittedName>
        <fullName evidence="3">AAA domain-containing protein</fullName>
    </submittedName>
</protein>
<evidence type="ECO:0000313" key="4">
    <source>
        <dbReference type="Proteomes" id="UP000295620"/>
    </source>
</evidence>
<dbReference type="EMBL" id="SNYC01000005">
    <property type="protein sequence ID" value="TDQ08483.1"/>
    <property type="molecule type" value="Genomic_DNA"/>
</dbReference>
<evidence type="ECO:0000259" key="2">
    <source>
        <dbReference type="Pfam" id="PF13476"/>
    </source>
</evidence>
<gene>
    <name evidence="3" type="ORF">ATK78_2997</name>
</gene>
<dbReference type="InterPro" id="IPR027417">
    <property type="entry name" value="P-loop_NTPase"/>
</dbReference>
<keyword evidence="1" id="KW-0175">Coiled coil</keyword>